<name>A0A8H2ZPR6_9HELO</name>
<feature type="compositionally biased region" description="Low complexity" evidence="1">
    <location>
        <begin position="94"/>
        <end position="110"/>
    </location>
</feature>
<feature type="compositionally biased region" description="Basic and acidic residues" evidence="1">
    <location>
        <begin position="7"/>
        <end position="19"/>
    </location>
</feature>
<feature type="compositionally biased region" description="Polar residues" evidence="1">
    <location>
        <begin position="52"/>
        <end position="75"/>
    </location>
</feature>
<keyword evidence="3" id="KW-1185">Reference proteome</keyword>
<sequence>MPRQGQKKGDRDGAYKPGKDEEDVADMDIDEVKPTKATIKPAKVTKPFQKGVSKQTQKGSPKSTPKETPTGTPRSTPKPPAAGAYKKPSPPPNTSTAAPSSTTIKTPSPSDPYFCCHQPLPLPSSFPPALENFYSFLVKSLTTKFHPPPLEFIPPSTTYYRFSHLSLTTCTEVHRYFLSLDPRNETEGLYVEGSEENVLGKAGALDEDGNLNRKQDVMILSRNARCEDHMKEGFWYVLMRVEQLAEMKKNVGIGFADGLGDGVVERVVEVKKNKLRLLVPYFRSLLSKLFTTVNQHT</sequence>
<evidence type="ECO:0000256" key="1">
    <source>
        <dbReference type="SAM" id="MobiDB-lite"/>
    </source>
</evidence>
<feature type="compositionally biased region" description="Acidic residues" evidence="1">
    <location>
        <begin position="20"/>
        <end position="29"/>
    </location>
</feature>
<proteinExistence type="predicted"/>
<gene>
    <name evidence="2" type="ORF">SCLTRI_LOCUS3924</name>
</gene>
<protein>
    <submittedName>
        <fullName evidence="2">869940df-6c29-468c-94a4-f94e97309b49</fullName>
    </submittedName>
</protein>
<comment type="caution">
    <text evidence="2">The sequence shown here is derived from an EMBL/GenBank/DDBJ whole genome shotgun (WGS) entry which is preliminary data.</text>
</comment>
<dbReference type="OrthoDB" id="3522518at2759"/>
<evidence type="ECO:0000313" key="2">
    <source>
        <dbReference type="EMBL" id="CAD6444131.1"/>
    </source>
</evidence>
<feature type="region of interest" description="Disordered" evidence="1">
    <location>
        <begin position="1"/>
        <end position="110"/>
    </location>
</feature>
<organism evidence="2 3">
    <name type="scientific">Sclerotinia trifoliorum</name>
    <dbReference type="NCBI Taxonomy" id="28548"/>
    <lineage>
        <taxon>Eukaryota</taxon>
        <taxon>Fungi</taxon>
        <taxon>Dikarya</taxon>
        <taxon>Ascomycota</taxon>
        <taxon>Pezizomycotina</taxon>
        <taxon>Leotiomycetes</taxon>
        <taxon>Helotiales</taxon>
        <taxon>Sclerotiniaceae</taxon>
        <taxon>Sclerotinia</taxon>
    </lineage>
</organism>
<reference evidence="2" key="1">
    <citation type="submission" date="2020-10" db="EMBL/GenBank/DDBJ databases">
        <authorList>
            <person name="Kusch S."/>
        </authorList>
    </citation>
    <scope>NUCLEOTIDE SEQUENCE</scope>
    <source>
        <strain evidence="2">SwB9</strain>
    </source>
</reference>
<dbReference type="Proteomes" id="UP000624404">
    <property type="component" value="Unassembled WGS sequence"/>
</dbReference>
<evidence type="ECO:0000313" key="3">
    <source>
        <dbReference type="Proteomes" id="UP000624404"/>
    </source>
</evidence>
<accession>A0A8H2ZPR6</accession>
<dbReference type="EMBL" id="CAJHIA010000011">
    <property type="protein sequence ID" value="CAD6444131.1"/>
    <property type="molecule type" value="Genomic_DNA"/>
</dbReference>
<dbReference type="AlphaFoldDB" id="A0A8H2ZPR6"/>